<evidence type="ECO:0000313" key="8">
    <source>
        <dbReference type="EMBL" id="KAJ8438636.1"/>
    </source>
</evidence>
<dbReference type="InterPro" id="IPR036638">
    <property type="entry name" value="HLH_DNA-bd_sf"/>
</dbReference>
<dbReference type="InterPro" id="IPR054502">
    <property type="entry name" value="bHLH-TF_ACT-like_plant"/>
</dbReference>
<dbReference type="Gene3D" id="4.10.280.10">
    <property type="entry name" value="Helix-loop-helix DNA-binding domain"/>
    <property type="match status" value="1"/>
</dbReference>
<evidence type="ECO:0000256" key="2">
    <source>
        <dbReference type="ARBA" id="ARBA00023015"/>
    </source>
</evidence>
<keyword evidence="4" id="KW-0539">Nucleus</keyword>
<dbReference type="Pfam" id="PF22754">
    <property type="entry name" value="bHLH-TF_ACT-like_plant"/>
    <property type="match status" value="1"/>
</dbReference>
<keyword evidence="3" id="KW-0804">Transcription</keyword>
<dbReference type="PANTHER" id="PTHR46266">
    <property type="entry name" value="TRANSCRIPTION FACTOR TT8"/>
    <property type="match status" value="1"/>
</dbReference>
<dbReference type="GO" id="GO:0080090">
    <property type="term" value="P:regulation of primary metabolic process"/>
    <property type="evidence" value="ECO:0007669"/>
    <property type="project" value="UniProtKB-ARBA"/>
</dbReference>
<feature type="coiled-coil region" evidence="5">
    <location>
        <begin position="284"/>
        <end position="311"/>
    </location>
</feature>
<dbReference type="SUPFAM" id="SSF47459">
    <property type="entry name" value="HLH, helix-loop-helix DNA-binding domain"/>
    <property type="match status" value="1"/>
</dbReference>
<dbReference type="OrthoDB" id="690068at2759"/>
<keyword evidence="2" id="KW-0805">Transcription regulation</keyword>
<keyword evidence="9" id="KW-1185">Reference proteome</keyword>
<accession>A0A9Q1K950</accession>
<organism evidence="8 9">
    <name type="scientific">Carnegiea gigantea</name>
    <dbReference type="NCBI Taxonomy" id="171969"/>
    <lineage>
        <taxon>Eukaryota</taxon>
        <taxon>Viridiplantae</taxon>
        <taxon>Streptophyta</taxon>
        <taxon>Embryophyta</taxon>
        <taxon>Tracheophyta</taxon>
        <taxon>Spermatophyta</taxon>
        <taxon>Magnoliopsida</taxon>
        <taxon>eudicotyledons</taxon>
        <taxon>Gunneridae</taxon>
        <taxon>Pentapetalae</taxon>
        <taxon>Caryophyllales</taxon>
        <taxon>Cactineae</taxon>
        <taxon>Cactaceae</taxon>
        <taxon>Cactoideae</taxon>
        <taxon>Echinocereeae</taxon>
        <taxon>Carnegiea</taxon>
    </lineage>
</organism>
<dbReference type="GO" id="GO:0005634">
    <property type="term" value="C:nucleus"/>
    <property type="evidence" value="ECO:0007669"/>
    <property type="project" value="UniProtKB-SubCell"/>
</dbReference>
<sequence>MYAMENSPFFPYDRHTTEEGADHGNFKANGSDLQAETEQKNIHGFEGPNNVYPTEQGELMQLELFDDIQLGSPDYTSDNLDCDVHAMVRSKDHPTQLSHYQADSIRAVELAERRCNAMREQHQQISSFIHTDSQYSGGAIPLNELYSQDEEDTHYSQIISTILQIQPSSTATSTATFPTSPVHFSSSPNSAFLKWTHEPNPLHLPSEGTTQRLLKYVLFTVPSLHTKPACMVGCYPGPSASHHVLAERRRREKLNERFIILRSLVPFVTKTDRASILGDTIEYLKHLHNKIQDLEGRERQMERKRIRLVEAGESDNGFERRKVQVVGGGRAKSMEAMVGKLQVSIIESDALVELHCPHREGLLLDIMLILRDLDVEVTAVQSSFHDSHLIADLRAKVITITNSRKEMLWWCA</sequence>
<evidence type="ECO:0000256" key="4">
    <source>
        <dbReference type="ARBA" id="ARBA00023242"/>
    </source>
</evidence>
<protein>
    <recommendedName>
        <fullName evidence="7">BHLH domain-containing protein</fullName>
    </recommendedName>
</protein>
<keyword evidence="5" id="KW-0175">Coiled coil</keyword>
<dbReference type="SMART" id="SM00353">
    <property type="entry name" value="HLH"/>
    <property type="match status" value="1"/>
</dbReference>
<reference evidence="8" key="1">
    <citation type="submission" date="2022-04" db="EMBL/GenBank/DDBJ databases">
        <title>Carnegiea gigantea Genome sequencing and assembly v2.</title>
        <authorList>
            <person name="Copetti D."/>
            <person name="Sanderson M.J."/>
            <person name="Burquez A."/>
            <person name="Wojciechowski M.F."/>
        </authorList>
    </citation>
    <scope>NUCLEOTIDE SEQUENCE</scope>
    <source>
        <strain evidence="8">SGP5-SGP5p</strain>
        <tissue evidence="8">Aerial part</tissue>
    </source>
</reference>
<gene>
    <name evidence="8" type="ORF">Cgig2_016382</name>
</gene>
<dbReference type="PROSITE" id="PS50888">
    <property type="entry name" value="BHLH"/>
    <property type="match status" value="1"/>
</dbReference>
<comment type="subcellular location">
    <subcellularLocation>
        <location evidence="1">Nucleus</location>
    </subcellularLocation>
</comment>
<dbReference type="Proteomes" id="UP001153076">
    <property type="component" value="Unassembled WGS sequence"/>
</dbReference>
<dbReference type="InterPro" id="IPR011598">
    <property type="entry name" value="bHLH_dom"/>
</dbReference>
<proteinExistence type="predicted"/>
<evidence type="ECO:0000256" key="6">
    <source>
        <dbReference type="SAM" id="MobiDB-lite"/>
    </source>
</evidence>
<evidence type="ECO:0000256" key="1">
    <source>
        <dbReference type="ARBA" id="ARBA00004123"/>
    </source>
</evidence>
<comment type="caution">
    <text evidence="8">The sequence shown here is derived from an EMBL/GenBank/DDBJ whole genome shotgun (WGS) entry which is preliminary data.</text>
</comment>
<evidence type="ECO:0000313" key="9">
    <source>
        <dbReference type="Proteomes" id="UP001153076"/>
    </source>
</evidence>
<dbReference type="Pfam" id="PF00010">
    <property type="entry name" value="HLH"/>
    <property type="match status" value="1"/>
</dbReference>
<dbReference type="AlphaFoldDB" id="A0A9Q1K950"/>
<dbReference type="PANTHER" id="PTHR46266:SF4">
    <property type="entry name" value="TRANSCRIPTION FACTOR TT8"/>
    <property type="match status" value="1"/>
</dbReference>
<dbReference type="EMBL" id="JAKOGI010000246">
    <property type="protein sequence ID" value="KAJ8438636.1"/>
    <property type="molecule type" value="Genomic_DNA"/>
</dbReference>
<evidence type="ECO:0000256" key="3">
    <source>
        <dbReference type="ARBA" id="ARBA00023163"/>
    </source>
</evidence>
<dbReference type="GO" id="GO:0046983">
    <property type="term" value="F:protein dimerization activity"/>
    <property type="evidence" value="ECO:0007669"/>
    <property type="project" value="InterPro"/>
</dbReference>
<feature type="domain" description="BHLH" evidence="7">
    <location>
        <begin position="238"/>
        <end position="287"/>
    </location>
</feature>
<evidence type="ECO:0000256" key="5">
    <source>
        <dbReference type="SAM" id="Coils"/>
    </source>
</evidence>
<feature type="region of interest" description="Disordered" evidence="6">
    <location>
        <begin position="1"/>
        <end position="25"/>
    </location>
</feature>
<name>A0A9Q1K950_9CARY</name>
<feature type="compositionally biased region" description="Basic and acidic residues" evidence="6">
    <location>
        <begin position="12"/>
        <end position="25"/>
    </location>
</feature>
<evidence type="ECO:0000259" key="7">
    <source>
        <dbReference type="PROSITE" id="PS50888"/>
    </source>
</evidence>